<dbReference type="GO" id="GO:0016226">
    <property type="term" value="P:iron-sulfur cluster assembly"/>
    <property type="evidence" value="ECO:0007669"/>
    <property type="project" value="InterPro"/>
</dbReference>
<dbReference type="InterPro" id="IPR011542">
    <property type="entry name" value="SUF_FeS_clus_asmbl_SufD"/>
</dbReference>
<evidence type="ECO:0000313" key="4">
    <source>
        <dbReference type="EMBL" id="AKQ68895.1"/>
    </source>
</evidence>
<dbReference type="SUPFAM" id="SSF101960">
    <property type="entry name" value="Stabilizer of iron transporter SufD"/>
    <property type="match status" value="1"/>
</dbReference>
<feature type="domain" description="SUF system FeS cluster assembly SufBD core" evidence="2">
    <location>
        <begin position="178"/>
        <end position="411"/>
    </location>
</feature>
<dbReference type="EMBL" id="CP012109">
    <property type="protein sequence ID" value="AKQ68895.1"/>
    <property type="molecule type" value="Genomic_DNA"/>
</dbReference>
<gene>
    <name evidence="4" type="ORF">A176_005807</name>
</gene>
<dbReference type="PATRIC" id="fig|1297742.4.peg.5903"/>
<feature type="domain" description="SUF system FeS cluster assembly SufBD N-terminal" evidence="3">
    <location>
        <begin position="22"/>
        <end position="172"/>
    </location>
</feature>
<evidence type="ECO:0000313" key="5">
    <source>
        <dbReference type="Proteomes" id="UP000009026"/>
    </source>
</evidence>
<keyword evidence="5" id="KW-1185">Reference proteome</keyword>
<dbReference type="RefSeq" id="WP_002635214.1">
    <property type="nucleotide sequence ID" value="NZ_CP012109.1"/>
</dbReference>
<dbReference type="STRING" id="1297742.A176_005807"/>
<dbReference type="KEGG" id="mym:A176_005807"/>
<dbReference type="InterPro" id="IPR055346">
    <property type="entry name" value="Fe-S_cluster_assembly_SufBD"/>
</dbReference>
<dbReference type="AlphaFoldDB" id="A0A0H4X5L3"/>
<organism evidence="4 5">
    <name type="scientific">Pseudomyxococcus hansupus</name>
    <dbReference type="NCBI Taxonomy" id="1297742"/>
    <lineage>
        <taxon>Bacteria</taxon>
        <taxon>Pseudomonadati</taxon>
        <taxon>Myxococcota</taxon>
        <taxon>Myxococcia</taxon>
        <taxon>Myxococcales</taxon>
        <taxon>Cystobacterineae</taxon>
        <taxon>Myxococcaceae</taxon>
        <taxon>Pseudomyxococcus</taxon>
    </lineage>
</organism>
<dbReference type="InterPro" id="IPR045595">
    <property type="entry name" value="SufBD_N"/>
</dbReference>
<dbReference type="Pfam" id="PF01458">
    <property type="entry name" value="SUFBD_core"/>
    <property type="match status" value="1"/>
</dbReference>
<evidence type="ECO:0000256" key="1">
    <source>
        <dbReference type="ARBA" id="ARBA00043967"/>
    </source>
</evidence>
<reference evidence="4 5" key="1">
    <citation type="journal article" date="2016" name="PLoS ONE">
        <title>Complete Genome Sequence and Comparative Genomics of a Novel Myxobacterium Myxococcus hansupus.</title>
        <authorList>
            <person name="Sharma G."/>
            <person name="Narwani T."/>
            <person name="Subramanian S."/>
        </authorList>
    </citation>
    <scope>NUCLEOTIDE SEQUENCE [LARGE SCALE GENOMIC DNA]</scope>
    <source>
        <strain evidence="5">mixupus</strain>
    </source>
</reference>
<dbReference type="InterPro" id="IPR000825">
    <property type="entry name" value="SUF_FeS_clus_asmbl_SufBD_core"/>
</dbReference>
<dbReference type="PANTHER" id="PTHR43575">
    <property type="entry name" value="PROTEIN ABCI7, CHLOROPLASTIC"/>
    <property type="match status" value="1"/>
</dbReference>
<dbReference type="eggNOG" id="COG0719">
    <property type="taxonomic scope" value="Bacteria"/>
</dbReference>
<dbReference type="NCBIfam" id="TIGR01981">
    <property type="entry name" value="sufD"/>
    <property type="match status" value="1"/>
</dbReference>
<dbReference type="OrthoDB" id="9768262at2"/>
<proteinExistence type="inferred from homology"/>
<dbReference type="Pfam" id="PF19295">
    <property type="entry name" value="SufBD_N"/>
    <property type="match status" value="1"/>
</dbReference>
<sequence>MTAGLAHYLDVATRFQASPEQASAPQWLKHLRADALAHFERQGLPTPRDEAWKYSRLAPIAEGAFQPVVRDARDAAHLASVVERLALPGPRLVFVDGRLAPELSSVAGLPRGLTLKPLRDAVREDGALLESLVGQRALAKEHAFTALNAALLEEGALLRLAPGALSEAPVQLLFLTRGEGPVLSSPRILVDAGESSEATLVETYASAGPAGSGATFTNAVTEVTLGDNASLHHYKLQAEADAALHVGALHARQGRDSRFASHAFAFGGAMARNEVHAAFAGEGGDATLNGLYVGQGAQHLDNRTALDHAVPRCTSRELYKGVLDGQSRGTFHGLIRVRQDAQRTDSRQQNRNLLLSETAQADARPQLEIFADDVKCAHGAAVGRLDAQALFYLRSRGVPRAEAERLLTYAFAREVVEAVPAGPVRTNIEALLALKLPGAAQREVTA</sequence>
<comment type="similarity">
    <text evidence="1">Belongs to the iron-sulfur cluster assembly SufBD family.</text>
</comment>
<name>A0A0H4X5L3_9BACT</name>
<dbReference type="InterPro" id="IPR037284">
    <property type="entry name" value="SUF_FeS_clus_asmbl_SufBD_sf"/>
</dbReference>
<dbReference type="PANTHER" id="PTHR43575:SF1">
    <property type="entry name" value="PROTEIN ABCI7, CHLOROPLASTIC"/>
    <property type="match status" value="1"/>
</dbReference>
<evidence type="ECO:0000259" key="2">
    <source>
        <dbReference type="Pfam" id="PF01458"/>
    </source>
</evidence>
<evidence type="ECO:0000259" key="3">
    <source>
        <dbReference type="Pfam" id="PF19295"/>
    </source>
</evidence>
<dbReference type="Proteomes" id="UP000009026">
    <property type="component" value="Chromosome"/>
</dbReference>
<accession>A0A0H4X5L3</accession>
<protein>
    <submittedName>
        <fullName evidence="4">Iron-sulfur cluster assembly protein SufD</fullName>
    </submittedName>
</protein>